<dbReference type="Pfam" id="PF23622">
    <property type="entry name" value="LRR_At1g61320_AtMIF1"/>
    <property type="match status" value="2"/>
</dbReference>
<evidence type="ECO:0000313" key="2">
    <source>
        <dbReference type="EMBL" id="KAK9724540.1"/>
    </source>
</evidence>
<accession>A0AAW1KR06</accession>
<dbReference type="Pfam" id="PF00646">
    <property type="entry name" value="F-box"/>
    <property type="match status" value="1"/>
</dbReference>
<evidence type="ECO:0000259" key="1">
    <source>
        <dbReference type="SMART" id="SM00256"/>
    </source>
</evidence>
<dbReference type="InterPro" id="IPR001810">
    <property type="entry name" value="F-box_dom"/>
</dbReference>
<dbReference type="Gene3D" id="3.80.10.10">
    <property type="entry name" value="Ribonuclease Inhibitor"/>
    <property type="match status" value="1"/>
</dbReference>
<dbReference type="AlphaFoldDB" id="A0AAW1KR06"/>
<proteinExistence type="predicted"/>
<gene>
    <name evidence="2" type="ORF">RND81_05G080600</name>
</gene>
<comment type="caution">
    <text evidence="2">The sequence shown here is derived from an EMBL/GenBank/DDBJ whole genome shotgun (WGS) entry which is preliminary data.</text>
</comment>
<dbReference type="EMBL" id="JBDFQZ010000005">
    <property type="protein sequence ID" value="KAK9724537.1"/>
    <property type="molecule type" value="Genomic_DNA"/>
</dbReference>
<dbReference type="Proteomes" id="UP001443914">
    <property type="component" value="Unassembled WGS sequence"/>
</dbReference>
<dbReference type="EMBL" id="JBDFQZ010000005">
    <property type="protein sequence ID" value="KAK9724538.1"/>
    <property type="molecule type" value="Genomic_DNA"/>
</dbReference>
<dbReference type="InterPro" id="IPR055357">
    <property type="entry name" value="LRR_At1g61320_AtMIF1"/>
</dbReference>
<dbReference type="EMBL" id="JBDFQZ010000005">
    <property type="protein sequence ID" value="KAK9724540.1"/>
    <property type="molecule type" value="Genomic_DNA"/>
</dbReference>
<dbReference type="InterPro" id="IPR032675">
    <property type="entry name" value="LRR_dom_sf"/>
</dbReference>
<reference evidence="2 3" key="1">
    <citation type="submission" date="2024-03" db="EMBL/GenBank/DDBJ databases">
        <title>WGS assembly of Saponaria officinalis var. Norfolk2.</title>
        <authorList>
            <person name="Jenkins J."/>
            <person name="Shu S."/>
            <person name="Grimwood J."/>
            <person name="Barry K."/>
            <person name="Goodstein D."/>
            <person name="Schmutz J."/>
            <person name="Leebens-Mack J."/>
            <person name="Osbourn A."/>
        </authorList>
    </citation>
    <scope>NUCLEOTIDE SEQUENCE [LARGE SCALE GENOMIC DNA]</scope>
    <source>
        <strain evidence="3">cv. Norfolk2</strain>
        <strain evidence="2">JIC</strain>
        <tissue evidence="2">Leaf</tissue>
    </source>
</reference>
<dbReference type="SUPFAM" id="SSF81383">
    <property type="entry name" value="F-box domain"/>
    <property type="match status" value="1"/>
</dbReference>
<dbReference type="SUPFAM" id="SSF52058">
    <property type="entry name" value="L domain-like"/>
    <property type="match status" value="1"/>
</dbReference>
<dbReference type="SMART" id="SM00256">
    <property type="entry name" value="FBOX"/>
    <property type="match status" value="1"/>
</dbReference>
<protein>
    <recommendedName>
        <fullName evidence="1">F-box domain-containing protein</fullName>
    </recommendedName>
</protein>
<dbReference type="InterPro" id="IPR053772">
    <property type="entry name" value="At1g61320/At1g61330-like"/>
</dbReference>
<organism evidence="2 3">
    <name type="scientific">Saponaria officinalis</name>
    <name type="common">Common soapwort</name>
    <name type="synonym">Lychnis saponaria</name>
    <dbReference type="NCBI Taxonomy" id="3572"/>
    <lineage>
        <taxon>Eukaryota</taxon>
        <taxon>Viridiplantae</taxon>
        <taxon>Streptophyta</taxon>
        <taxon>Embryophyta</taxon>
        <taxon>Tracheophyta</taxon>
        <taxon>Spermatophyta</taxon>
        <taxon>Magnoliopsida</taxon>
        <taxon>eudicotyledons</taxon>
        <taxon>Gunneridae</taxon>
        <taxon>Pentapetalae</taxon>
        <taxon>Caryophyllales</taxon>
        <taxon>Caryophyllaceae</taxon>
        <taxon>Caryophylleae</taxon>
        <taxon>Saponaria</taxon>
    </lineage>
</organism>
<evidence type="ECO:0000313" key="3">
    <source>
        <dbReference type="Proteomes" id="UP001443914"/>
    </source>
</evidence>
<dbReference type="PANTHER" id="PTHR34145:SF28">
    <property type="entry name" value="F-BOX DOMAIN-CONTAINING PROTEIN"/>
    <property type="match status" value="1"/>
</dbReference>
<sequence length="507" mass="58471">MMIEEIAAKRQKDEIDRISELPDFILHVILSKLGTKEACRATVLSKRWYEAWSSIPVLDFQPQYFKKGVCFDSWKYDDEFYDDDMVESYVGFIDKTMQRYDVQKYRIKRLYLEFPKVDEKLEPLVDKWIGIAVQNQIEELHVKILLDCSPDCKLPESIYNAKSLKVLNCQNVNLAYNNTIELISLEYLTLLMGTINEDMLQRIVSFSPLIELDISKGGLKRISLPWTKNVNVVKASPLRKFVYHGLCEFIAWPWNMNVVALKNLRRLEIHCATITDDILYKVVCGLVALESLVLTACTMMNCIKISSISLKEFRIVEGIGLSKTIIDAPNLVKFWYHCEVEASLSLIRVHEHCNAHFFPVAESLTSVWFAALKKFLIETNCFKSLVMDLSECDQIMVVEDEQRNDVTGPPYKLRELKLNETSAWDFTEASLTVFLDGLFWSCQPDLVSMTASFQNKSAELILNILKRKVKCWKHPLKSIELEAADCSSLLSGPSEFEIRFRLSWLSV</sequence>
<dbReference type="Gene3D" id="1.20.1280.50">
    <property type="match status" value="1"/>
</dbReference>
<feature type="domain" description="F-box" evidence="1">
    <location>
        <begin position="21"/>
        <end position="61"/>
    </location>
</feature>
<dbReference type="PANTHER" id="PTHR34145">
    <property type="entry name" value="OS02G0105600 PROTEIN"/>
    <property type="match status" value="1"/>
</dbReference>
<keyword evidence="3" id="KW-1185">Reference proteome</keyword>
<dbReference type="InterPro" id="IPR036047">
    <property type="entry name" value="F-box-like_dom_sf"/>
</dbReference>
<name>A0AAW1KR06_SAPOF</name>